<keyword evidence="2" id="KW-1185">Reference proteome</keyword>
<dbReference type="EMBL" id="JAUEPP010000005">
    <property type="protein sequence ID" value="KAK3342905.1"/>
    <property type="molecule type" value="Genomic_DNA"/>
</dbReference>
<proteinExistence type="predicted"/>
<dbReference type="AlphaFoldDB" id="A0AAE0JDK8"/>
<gene>
    <name evidence="1" type="ORF">B0H65DRAFT_233512</name>
</gene>
<reference evidence="1" key="1">
    <citation type="journal article" date="2023" name="Mol. Phylogenet. Evol.">
        <title>Genome-scale phylogeny and comparative genomics of the fungal order Sordariales.</title>
        <authorList>
            <person name="Hensen N."/>
            <person name="Bonometti L."/>
            <person name="Westerberg I."/>
            <person name="Brannstrom I.O."/>
            <person name="Guillou S."/>
            <person name="Cros-Aarteil S."/>
            <person name="Calhoun S."/>
            <person name="Haridas S."/>
            <person name="Kuo A."/>
            <person name="Mondo S."/>
            <person name="Pangilinan J."/>
            <person name="Riley R."/>
            <person name="LaButti K."/>
            <person name="Andreopoulos B."/>
            <person name="Lipzen A."/>
            <person name="Chen C."/>
            <person name="Yan M."/>
            <person name="Daum C."/>
            <person name="Ng V."/>
            <person name="Clum A."/>
            <person name="Steindorff A."/>
            <person name="Ohm R.A."/>
            <person name="Martin F."/>
            <person name="Silar P."/>
            <person name="Natvig D.O."/>
            <person name="Lalanne C."/>
            <person name="Gautier V."/>
            <person name="Ament-Velasquez S.L."/>
            <person name="Kruys A."/>
            <person name="Hutchinson M.I."/>
            <person name="Powell A.J."/>
            <person name="Barry K."/>
            <person name="Miller A.N."/>
            <person name="Grigoriev I.V."/>
            <person name="Debuchy R."/>
            <person name="Gladieux P."/>
            <person name="Hiltunen Thoren M."/>
            <person name="Johannesson H."/>
        </authorList>
    </citation>
    <scope>NUCLEOTIDE SEQUENCE</scope>
    <source>
        <strain evidence="1">CBS 560.94</strain>
    </source>
</reference>
<evidence type="ECO:0000313" key="1">
    <source>
        <dbReference type="EMBL" id="KAK3342905.1"/>
    </source>
</evidence>
<comment type="caution">
    <text evidence="1">The sequence shown here is derived from an EMBL/GenBank/DDBJ whole genome shotgun (WGS) entry which is preliminary data.</text>
</comment>
<accession>A0AAE0JDK8</accession>
<evidence type="ECO:0000313" key="2">
    <source>
        <dbReference type="Proteomes" id="UP001278500"/>
    </source>
</evidence>
<reference evidence="1" key="2">
    <citation type="submission" date="2023-06" db="EMBL/GenBank/DDBJ databases">
        <authorList>
            <consortium name="Lawrence Berkeley National Laboratory"/>
            <person name="Haridas S."/>
            <person name="Hensen N."/>
            <person name="Bonometti L."/>
            <person name="Westerberg I."/>
            <person name="Brannstrom I.O."/>
            <person name="Guillou S."/>
            <person name="Cros-Aarteil S."/>
            <person name="Calhoun S."/>
            <person name="Kuo A."/>
            <person name="Mondo S."/>
            <person name="Pangilinan J."/>
            <person name="Riley R."/>
            <person name="Labutti K."/>
            <person name="Andreopoulos B."/>
            <person name="Lipzen A."/>
            <person name="Chen C."/>
            <person name="Yanf M."/>
            <person name="Daum C."/>
            <person name="Ng V."/>
            <person name="Clum A."/>
            <person name="Steindorff A."/>
            <person name="Ohm R."/>
            <person name="Martin F."/>
            <person name="Silar P."/>
            <person name="Natvig D."/>
            <person name="Lalanne C."/>
            <person name="Gautier V."/>
            <person name="Ament-Velasquez S.L."/>
            <person name="Kruys A."/>
            <person name="Hutchinson M.I."/>
            <person name="Powell A.J."/>
            <person name="Barry K."/>
            <person name="Miller A.N."/>
            <person name="Grigoriev I.V."/>
            <person name="Debuchy R."/>
            <person name="Gladieux P."/>
            <person name="Thoren M.H."/>
            <person name="Johannesson H."/>
        </authorList>
    </citation>
    <scope>NUCLEOTIDE SEQUENCE</scope>
    <source>
        <strain evidence="1">CBS 560.94</strain>
    </source>
</reference>
<organism evidence="1 2">
    <name type="scientific">Neurospora tetraspora</name>
    <dbReference type="NCBI Taxonomy" id="94610"/>
    <lineage>
        <taxon>Eukaryota</taxon>
        <taxon>Fungi</taxon>
        <taxon>Dikarya</taxon>
        <taxon>Ascomycota</taxon>
        <taxon>Pezizomycotina</taxon>
        <taxon>Sordariomycetes</taxon>
        <taxon>Sordariomycetidae</taxon>
        <taxon>Sordariales</taxon>
        <taxon>Sordariaceae</taxon>
        <taxon>Neurospora</taxon>
    </lineage>
</organism>
<dbReference type="GeneID" id="87859375"/>
<dbReference type="RefSeq" id="XP_062680698.1">
    <property type="nucleotide sequence ID" value="XM_062822221.1"/>
</dbReference>
<name>A0AAE0JDK8_9PEZI</name>
<dbReference type="Proteomes" id="UP001278500">
    <property type="component" value="Unassembled WGS sequence"/>
</dbReference>
<sequence>MTDRLICVGATQQQQPVGTLLLDLSPPEYKTNISIALGGQMHGFTLDLPKMALVCSHWPSQIFISSEWLEPLGLETEHFPDNQPKLFDTPQGPFEACRRVTTTISLPQLQYGPVHVEAIVLEYLGSGVA</sequence>
<protein>
    <submittedName>
        <fullName evidence="1">Uncharacterized protein</fullName>
    </submittedName>
</protein>